<feature type="binding site" evidence="17">
    <location>
        <begin position="392"/>
        <end position="400"/>
    </location>
    <ligand>
        <name>ATP</name>
        <dbReference type="ChEBI" id="CHEBI:30616"/>
    </ligand>
</feature>
<sequence length="716" mass="81844">MTIFNGTARIRVIEARDLRPTEWSKRFNNANTARETALLDAYVNVDCDEYHVGQTVTRPKTRTPVWNEDYETEVHNGRVLGFTVFHDCALPPDDFVANCRVQFEDLKIATNNDIWAMENTRYAAFSAALFVLCACSPLSSTDIFIVDCSIFVQQPEESENAGKERVFKERTNAFNDRQRRGAMRRKIHEVTGHKFMALFLRQPTFCAHCKDFIWGLGKQGYQCQICTVVVHKRCHEEVVWKCPGSKTDAIDELQLEAAEQGLGRFNINMPHRFGVHCYKRPTFCDHCGSMLYGLINQGLQCSVCKLNVHKRRISDATFMTFRCQRNVANNCGINAKQMALELAQLGLTERTPLSALREQDEEDRAAQTTSTITQPAKLTSVSLKDFNFIKVLGKGSFGKVMLAERKGTDEVYAVKILKKDVILQDDDVECTMCEKRILALAARHPFLTAIHSCFQTSDRLFFVMEYVNGGDLMFQIQRARKFDEPRARFYAAEVTCALQFLHRNQVIYRDLKLDNILLDAEGHCRLADFGMCKEGITKDNLTSTFCGTPDYIAPEILQEMEYGVSVDWWALGVLMYEMMAGQPPFEADNEDDLFEAILHDDVLYPVWLTKEAVNILKAFMTKNALKRLGCVQSQGGEDAIRAHPFFRDMDWEALEARRVKPPFKPKIRSKRDVNNFDADFTKEEPVLTPTDNAVVRTINQEEFYGFSFVNPDFTLC</sequence>
<evidence type="ECO:0000256" key="10">
    <source>
        <dbReference type="ARBA" id="ARBA00022777"/>
    </source>
</evidence>
<dbReference type="PROSITE" id="PS00108">
    <property type="entry name" value="PROTEIN_KINASE_ST"/>
    <property type="match status" value="1"/>
</dbReference>
<dbReference type="InterPro" id="IPR011009">
    <property type="entry name" value="Kinase-like_dom_sf"/>
</dbReference>
<keyword evidence="3 15" id="KW-0723">Serine/threonine-protein kinase</keyword>
<evidence type="ECO:0000256" key="13">
    <source>
        <dbReference type="ARBA" id="ARBA00047272"/>
    </source>
</evidence>
<evidence type="ECO:0000259" key="22">
    <source>
        <dbReference type="PROSITE" id="PS51285"/>
    </source>
</evidence>
<dbReference type="Gene3D" id="3.30.60.20">
    <property type="match status" value="2"/>
</dbReference>
<dbReference type="FunFam" id="1.10.510.10:FF:000126">
    <property type="entry name" value="Protein kinase C epsilon"/>
    <property type="match status" value="1"/>
</dbReference>
<organism evidence="23 24">
    <name type="scientific">Ascaris lumbricoides</name>
    <name type="common">Giant roundworm</name>
    <dbReference type="NCBI Taxonomy" id="6252"/>
    <lineage>
        <taxon>Eukaryota</taxon>
        <taxon>Metazoa</taxon>
        <taxon>Ecdysozoa</taxon>
        <taxon>Nematoda</taxon>
        <taxon>Chromadorea</taxon>
        <taxon>Rhabditida</taxon>
        <taxon>Spirurina</taxon>
        <taxon>Ascaridomorpha</taxon>
        <taxon>Ascaridoidea</taxon>
        <taxon>Ascarididae</taxon>
        <taxon>Ascaris</taxon>
    </lineage>
</organism>
<keyword evidence="4" id="KW-0597">Phosphoprotein</keyword>
<dbReference type="InterPro" id="IPR034669">
    <property type="entry name" value="nPKC_epsilon"/>
</dbReference>
<dbReference type="PROSITE" id="PS00107">
    <property type="entry name" value="PROTEIN_KINASE_ATP"/>
    <property type="match status" value="1"/>
</dbReference>
<dbReference type="Gene3D" id="3.30.200.20">
    <property type="entry name" value="Phosphorylase Kinase, domain 1"/>
    <property type="match status" value="1"/>
</dbReference>
<evidence type="ECO:0000256" key="6">
    <source>
        <dbReference type="ARBA" id="ARBA00022723"/>
    </source>
</evidence>
<dbReference type="FunFam" id="3.30.200.20:FF:000080">
    <property type="entry name" value="Protein kinase C"/>
    <property type="match status" value="1"/>
</dbReference>
<evidence type="ECO:0000259" key="20">
    <source>
        <dbReference type="PROSITE" id="PS50011"/>
    </source>
</evidence>
<dbReference type="InterPro" id="IPR002219">
    <property type="entry name" value="PKC_DAG/PE"/>
</dbReference>
<dbReference type="AlphaFoldDB" id="A0A9J2P133"/>
<dbReference type="Gene3D" id="1.10.510.10">
    <property type="entry name" value="Transferase(Phosphotransferase) domain 1"/>
    <property type="match status" value="1"/>
</dbReference>
<evidence type="ECO:0000256" key="5">
    <source>
        <dbReference type="ARBA" id="ARBA00022679"/>
    </source>
</evidence>
<dbReference type="SMART" id="SM00239">
    <property type="entry name" value="C2"/>
    <property type="match status" value="1"/>
</dbReference>
<dbReference type="WBParaSite" id="ALUE_0000352001-mRNA-1">
    <property type="protein sequence ID" value="ALUE_0000352001-mRNA-1"/>
    <property type="gene ID" value="ALUE_0000352001"/>
</dbReference>
<evidence type="ECO:0000256" key="17">
    <source>
        <dbReference type="PIRSR" id="PIRSR000551-51"/>
    </source>
</evidence>
<dbReference type="SMART" id="SM00109">
    <property type="entry name" value="C1"/>
    <property type="match status" value="2"/>
</dbReference>
<dbReference type="InterPro" id="IPR014376">
    <property type="entry name" value="Prot_kin_PKC_delta"/>
</dbReference>
<dbReference type="Proteomes" id="UP000036681">
    <property type="component" value="Unplaced"/>
</dbReference>
<dbReference type="GO" id="GO:0007611">
    <property type="term" value="P:learning or memory"/>
    <property type="evidence" value="ECO:0007669"/>
    <property type="project" value="UniProtKB-ARBA"/>
</dbReference>
<dbReference type="PROSITE" id="PS50011">
    <property type="entry name" value="PROTEIN_KINASE_DOM"/>
    <property type="match status" value="1"/>
</dbReference>
<evidence type="ECO:0000256" key="8">
    <source>
        <dbReference type="ARBA" id="ARBA00022741"/>
    </source>
</evidence>
<dbReference type="SMART" id="SM00220">
    <property type="entry name" value="S_TKc"/>
    <property type="match status" value="1"/>
</dbReference>
<protein>
    <recommendedName>
        <fullName evidence="2 15">Protein kinase C</fullName>
        <ecNumber evidence="2 15">2.7.11.13</ecNumber>
    </recommendedName>
</protein>
<keyword evidence="23" id="KW-1185">Reference proteome</keyword>
<dbReference type="InterPro" id="IPR020454">
    <property type="entry name" value="DAG/PE-bd"/>
</dbReference>
<dbReference type="InterPro" id="IPR017441">
    <property type="entry name" value="Protein_kinase_ATP_BS"/>
</dbReference>
<comment type="similarity">
    <text evidence="1 15">Belongs to the protein kinase superfamily. AGC Ser/Thr protein kinase family. PKC subfamily.</text>
</comment>
<accession>A0A9J2P133</accession>
<dbReference type="InterPro" id="IPR008271">
    <property type="entry name" value="Ser/Thr_kinase_AS"/>
</dbReference>
<dbReference type="GO" id="GO:0008270">
    <property type="term" value="F:zinc ion binding"/>
    <property type="evidence" value="ECO:0007669"/>
    <property type="project" value="UniProtKB-KW"/>
</dbReference>
<dbReference type="GO" id="GO:0005524">
    <property type="term" value="F:ATP binding"/>
    <property type="evidence" value="ECO:0007669"/>
    <property type="project" value="UniProtKB-UniRule"/>
</dbReference>
<dbReference type="CDD" id="cd20838">
    <property type="entry name" value="C1_nPKC_epsilon-like_rpt2"/>
    <property type="match status" value="1"/>
</dbReference>
<dbReference type="CDD" id="cd04014">
    <property type="entry name" value="C2_PKC_epsilon"/>
    <property type="match status" value="1"/>
</dbReference>
<evidence type="ECO:0000256" key="12">
    <source>
        <dbReference type="ARBA" id="ARBA00022840"/>
    </source>
</evidence>
<keyword evidence="12 15" id="KW-0067">ATP-binding</keyword>
<dbReference type="PROSITE" id="PS00479">
    <property type="entry name" value="ZF_DAG_PE_1"/>
    <property type="match status" value="1"/>
</dbReference>
<evidence type="ECO:0000256" key="3">
    <source>
        <dbReference type="ARBA" id="ARBA00022527"/>
    </source>
</evidence>
<evidence type="ECO:0000313" key="23">
    <source>
        <dbReference type="Proteomes" id="UP000036681"/>
    </source>
</evidence>
<dbReference type="PRINTS" id="PR00008">
    <property type="entry name" value="DAGPEDOMAIN"/>
</dbReference>
<feature type="domain" description="C2" evidence="19">
    <location>
        <begin position="1"/>
        <end position="116"/>
    </location>
</feature>
<evidence type="ECO:0000259" key="21">
    <source>
        <dbReference type="PROSITE" id="PS50081"/>
    </source>
</evidence>
<dbReference type="SUPFAM" id="SSF57889">
    <property type="entry name" value="Cysteine-rich domain"/>
    <property type="match status" value="2"/>
</dbReference>
<dbReference type="Gene3D" id="2.60.40.150">
    <property type="entry name" value="C2 domain"/>
    <property type="match status" value="1"/>
</dbReference>
<feature type="binding site" evidence="17 18">
    <location>
        <position position="415"/>
    </location>
    <ligand>
        <name>ATP</name>
        <dbReference type="ChEBI" id="CHEBI:30616"/>
    </ligand>
</feature>
<evidence type="ECO:0000256" key="15">
    <source>
        <dbReference type="PIRNR" id="PIRNR000551"/>
    </source>
</evidence>
<evidence type="ECO:0000256" key="2">
    <source>
        <dbReference type="ARBA" id="ARBA00012429"/>
    </source>
</evidence>
<proteinExistence type="inferred from homology"/>
<evidence type="ECO:0000256" key="16">
    <source>
        <dbReference type="PIRSR" id="PIRSR000551-50"/>
    </source>
</evidence>
<dbReference type="PROSITE" id="PS50081">
    <property type="entry name" value="ZF_DAG_PE_2"/>
    <property type="match status" value="2"/>
</dbReference>
<feature type="active site" description="Proton acceptor" evidence="16">
    <location>
        <position position="510"/>
    </location>
</feature>
<dbReference type="GO" id="GO:0043005">
    <property type="term" value="C:neuron projection"/>
    <property type="evidence" value="ECO:0007669"/>
    <property type="project" value="UniProtKB-ARBA"/>
</dbReference>
<dbReference type="Pfam" id="PF00130">
    <property type="entry name" value="C1_1"/>
    <property type="match status" value="2"/>
</dbReference>
<dbReference type="SMART" id="SM00133">
    <property type="entry name" value="S_TK_X"/>
    <property type="match status" value="1"/>
</dbReference>
<dbReference type="InterPro" id="IPR017892">
    <property type="entry name" value="Pkinase_C"/>
</dbReference>
<reference evidence="24" key="1">
    <citation type="submission" date="2023-03" db="UniProtKB">
        <authorList>
            <consortium name="WormBaseParasite"/>
        </authorList>
    </citation>
    <scope>IDENTIFICATION</scope>
</reference>
<dbReference type="InterPro" id="IPR000719">
    <property type="entry name" value="Prot_kinase_dom"/>
</dbReference>
<evidence type="ECO:0000256" key="7">
    <source>
        <dbReference type="ARBA" id="ARBA00022737"/>
    </source>
</evidence>
<keyword evidence="11" id="KW-0862">Zinc</keyword>
<feature type="domain" description="Protein kinase" evidence="20">
    <location>
        <begin position="386"/>
        <end position="646"/>
    </location>
</feature>
<feature type="domain" description="Phorbol-ester/DAG-type" evidence="21">
    <location>
        <begin position="192"/>
        <end position="242"/>
    </location>
</feature>
<name>A0A9J2P133_ASCLU</name>
<dbReference type="Pfam" id="PF00069">
    <property type="entry name" value="Pkinase"/>
    <property type="match status" value="1"/>
</dbReference>
<dbReference type="FunFam" id="3.30.60.20:FF:000063">
    <property type="entry name" value="Protein kinase C"/>
    <property type="match status" value="1"/>
</dbReference>
<evidence type="ECO:0000256" key="1">
    <source>
        <dbReference type="ARBA" id="ARBA00005490"/>
    </source>
</evidence>
<comment type="catalytic activity">
    <reaction evidence="13 15">
        <text>L-threonyl-[protein] + ATP = O-phospho-L-threonyl-[protein] + ADP + H(+)</text>
        <dbReference type="Rhea" id="RHEA:46608"/>
        <dbReference type="Rhea" id="RHEA-COMP:11060"/>
        <dbReference type="Rhea" id="RHEA-COMP:11605"/>
        <dbReference type="ChEBI" id="CHEBI:15378"/>
        <dbReference type="ChEBI" id="CHEBI:30013"/>
        <dbReference type="ChEBI" id="CHEBI:30616"/>
        <dbReference type="ChEBI" id="CHEBI:61977"/>
        <dbReference type="ChEBI" id="CHEBI:456216"/>
        <dbReference type="EC" id="2.7.11.13"/>
    </reaction>
</comment>
<dbReference type="PROSITE" id="PS51285">
    <property type="entry name" value="AGC_KINASE_CTER"/>
    <property type="match status" value="1"/>
</dbReference>
<dbReference type="CDD" id="cd05591">
    <property type="entry name" value="STKc_nPKC_epsilon"/>
    <property type="match status" value="1"/>
</dbReference>
<evidence type="ECO:0000256" key="14">
    <source>
        <dbReference type="ARBA" id="ARBA00047470"/>
    </source>
</evidence>
<dbReference type="InterPro" id="IPR046349">
    <property type="entry name" value="C1-like_sf"/>
</dbReference>
<dbReference type="SUPFAM" id="SSF56112">
    <property type="entry name" value="Protein kinase-like (PK-like)"/>
    <property type="match status" value="1"/>
</dbReference>
<evidence type="ECO:0000256" key="4">
    <source>
        <dbReference type="ARBA" id="ARBA00022553"/>
    </source>
</evidence>
<evidence type="ECO:0000313" key="24">
    <source>
        <dbReference type="WBParaSite" id="ALUE_0000352001-mRNA-1"/>
    </source>
</evidence>
<dbReference type="SUPFAM" id="SSF49562">
    <property type="entry name" value="C2 domain (Calcium/lipid-binding domain, CaLB)"/>
    <property type="match status" value="1"/>
</dbReference>
<evidence type="ECO:0000256" key="9">
    <source>
        <dbReference type="ARBA" id="ARBA00022771"/>
    </source>
</evidence>
<evidence type="ECO:0000259" key="19">
    <source>
        <dbReference type="PROSITE" id="PS50004"/>
    </source>
</evidence>
<feature type="domain" description="AGC-kinase C-terminal" evidence="22">
    <location>
        <begin position="647"/>
        <end position="716"/>
    </location>
</feature>
<keyword evidence="6" id="KW-0479">Metal-binding</keyword>
<dbReference type="PIRSF" id="PIRSF000551">
    <property type="entry name" value="PKC_delta"/>
    <property type="match status" value="1"/>
</dbReference>
<keyword evidence="10 15" id="KW-0418">Kinase</keyword>
<comment type="catalytic activity">
    <reaction evidence="14">
        <text>L-seryl-[protein] + ATP = O-phospho-L-seryl-[protein] + ADP + H(+)</text>
        <dbReference type="Rhea" id="RHEA:17989"/>
        <dbReference type="Rhea" id="RHEA-COMP:9863"/>
        <dbReference type="Rhea" id="RHEA-COMP:11604"/>
        <dbReference type="ChEBI" id="CHEBI:15378"/>
        <dbReference type="ChEBI" id="CHEBI:29999"/>
        <dbReference type="ChEBI" id="CHEBI:30616"/>
        <dbReference type="ChEBI" id="CHEBI:83421"/>
        <dbReference type="ChEBI" id="CHEBI:456216"/>
        <dbReference type="EC" id="2.7.11.13"/>
    </reaction>
</comment>
<dbReference type="EC" id="2.7.11.13" evidence="2 15"/>
<keyword evidence="5 15" id="KW-0808">Transferase</keyword>
<keyword evidence="8 15" id="KW-0547">Nucleotide-binding</keyword>
<evidence type="ECO:0000256" key="18">
    <source>
        <dbReference type="PROSITE-ProRule" id="PRU10141"/>
    </source>
</evidence>
<keyword evidence="9" id="KW-0863">Zinc-finger</keyword>
<dbReference type="InterPro" id="IPR000008">
    <property type="entry name" value="C2_dom"/>
</dbReference>
<dbReference type="InterPro" id="IPR000961">
    <property type="entry name" value="AGC-kinase_C"/>
</dbReference>
<dbReference type="Pfam" id="PF00433">
    <property type="entry name" value="Pkinase_C"/>
    <property type="match status" value="1"/>
</dbReference>
<dbReference type="CDD" id="cd20835">
    <property type="entry name" value="C1_nPKC_epsilon-like_rpt1"/>
    <property type="match status" value="1"/>
</dbReference>
<dbReference type="GO" id="GO:0004697">
    <property type="term" value="F:diacylglycerol-dependent serine/threonine kinase activity"/>
    <property type="evidence" value="ECO:0007669"/>
    <property type="project" value="UniProtKB-EC"/>
</dbReference>
<dbReference type="PROSITE" id="PS50004">
    <property type="entry name" value="C2"/>
    <property type="match status" value="1"/>
</dbReference>
<dbReference type="Pfam" id="PF00168">
    <property type="entry name" value="C2"/>
    <property type="match status" value="1"/>
</dbReference>
<dbReference type="InterPro" id="IPR035892">
    <property type="entry name" value="C2_domain_sf"/>
</dbReference>
<dbReference type="PANTHER" id="PTHR24351">
    <property type="entry name" value="RIBOSOMAL PROTEIN S6 KINASE"/>
    <property type="match status" value="1"/>
</dbReference>
<feature type="domain" description="Phorbol-ester/DAG-type" evidence="21">
    <location>
        <begin position="270"/>
        <end position="323"/>
    </location>
</feature>
<keyword evidence="7" id="KW-0677">Repeat</keyword>
<evidence type="ECO:0000256" key="11">
    <source>
        <dbReference type="ARBA" id="ARBA00022833"/>
    </source>
</evidence>